<organism evidence="2 3">
    <name type="scientific">Microbacterium testaceum (strain StLB037)</name>
    <dbReference type="NCBI Taxonomy" id="979556"/>
    <lineage>
        <taxon>Bacteria</taxon>
        <taxon>Bacillati</taxon>
        <taxon>Actinomycetota</taxon>
        <taxon>Actinomycetes</taxon>
        <taxon>Micrococcales</taxon>
        <taxon>Microbacteriaceae</taxon>
        <taxon>Microbacterium</taxon>
    </lineage>
</organism>
<name>A0A1H0LFK8_MICTS</name>
<dbReference type="EMBL" id="FNJN01000001">
    <property type="protein sequence ID" value="SDO66801.1"/>
    <property type="molecule type" value="Genomic_DNA"/>
</dbReference>
<protein>
    <recommendedName>
        <fullName evidence="4">PH domain-containing protein</fullName>
    </recommendedName>
</protein>
<sequence>MVLLLVLFLPAVAQGATDILGLETMPSVLVRRGPYLLAALAAGGLVVMLWRLRRAPGIEMTPSGIHGIRGVGPVHWRWDEVGEITVEPGRVARLGLAHAEGSPVFAVPFLMLGSDPQRAAALLRFYKDNPTERPLLAEGGAEAVRRANDVLRARQDAKG</sequence>
<proteinExistence type="predicted"/>
<accession>A0A1H0LFK8</accession>
<evidence type="ECO:0000313" key="2">
    <source>
        <dbReference type="EMBL" id="SDO66801.1"/>
    </source>
</evidence>
<keyword evidence="1" id="KW-1133">Transmembrane helix</keyword>
<evidence type="ECO:0000256" key="1">
    <source>
        <dbReference type="SAM" id="Phobius"/>
    </source>
</evidence>
<evidence type="ECO:0000313" key="3">
    <source>
        <dbReference type="Proteomes" id="UP000186456"/>
    </source>
</evidence>
<gene>
    <name evidence="2" type="ORF">SAMN04487788_0522</name>
</gene>
<feature type="transmembrane region" description="Helical" evidence="1">
    <location>
        <begin position="34"/>
        <end position="52"/>
    </location>
</feature>
<evidence type="ECO:0008006" key="4">
    <source>
        <dbReference type="Google" id="ProtNLM"/>
    </source>
</evidence>
<dbReference type="Proteomes" id="UP000186456">
    <property type="component" value="Unassembled WGS sequence"/>
</dbReference>
<keyword evidence="1" id="KW-0812">Transmembrane</keyword>
<keyword evidence="1" id="KW-0472">Membrane</keyword>
<dbReference type="AlphaFoldDB" id="A0A1H0LFK8"/>
<reference evidence="2 3" key="1">
    <citation type="submission" date="2016-10" db="EMBL/GenBank/DDBJ databases">
        <authorList>
            <person name="de Groot N.N."/>
        </authorList>
    </citation>
    <scope>NUCLEOTIDE SEQUENCE [LARGE SCALE GENOMIC DNA]</scope>
    <source>
        <strain evidence="2 3">StLB037</strain>
    </source>
</reference>